<protein>
    <submittedName>
        <fullName evidence="1">Uncharacterized protein</fullName>
    </submittedName>
</protein>
<evidence type="ECO:0000313" key="1">
    <source>
        <dbReference type="EMBL" id="OGL98563.1"/>
    </source>
</evidence>
<organism evidence="1 2">
    <name type="scientific">Candidatus Uhrbacteria bacterium RIFOXYB2_FULL_57_15</name>
    <dbReference type="NCBI Taxonomy" id="1802422"/>
    <lineage>
        <taxon>Bacteria</taxon>
        <taxon>Candidatus Uhriibacteriota</taxon>
    </lineage>
</organism>
<accession>A0A1F7W6Y7</accession>
<sequence length="915" mass="104404">MGERPVYADKIESSLAEEMRSLEDTRELRIPISLDELRQATENAFLDAESMFSVFQDEQTPQSIAYEQWVRATDAIEKTFLECNEGALGEQLIKLAALDDEAFESHRNEALELVEHTASLASDMYASIHRLSLLGYGKRADVACKLENGDLSGSKKVHGVSITPSRKTVIGLLKEIDNRVGTKNWTLEFPPELPKTVSVADPFRFGDTSIKTYWRDKILARRSVEKKSGIDVYSVSRDTTRRLAYELEAIAHQTDDDQLAAAAKILAGWIEIKDFYYEDPDPRDFEQFHFGLEEPHRMMEVFQALDTIKQKDPEMFVEILGVNPEDGGRSPYFGSFLQKALSNTRRIVDEVTPELHDMAIVTMMNQLLAMDENVTPYAGVMSQEALEAMASAMATRVREEKTLENKASMLAMLLVPYVPLAVDAQVREQLERFREANIEEIRKELRRHLDDRDHPLKIAEYISSMSLTSFGDTVVAELLQDIYRKDGKELDLTNPEKTRARFRERTNDVMYPLYDRIPLLDETREDLGYGNIARIIARDALSLEPFAPSIRLGLNVTDPVDHPGLEFIRGYLHDHRPISKGVLDSLREQGGWTKRAYFNEAAKLATITFMDVTDVALEPDRPNFIAEFLLRSFRNGMNTVEEHFVHDLISEAKEPDRVLLALLSLPGGAKAAFNFFDHFCDAIEPRRMKEILHDELAFGVLHLAIDEFRAMFGIGEGWRAEETFKNPHTRDYLDYLRGKIVALQTDFQYGKLKSTEITVDEYVDLYRKMNKTIIEGKTPWTVGETRKHGDQEEFVPIIDMWEIWKYVNDGQERSWERTPESTHPSLLTSPDKLGPLTENEKMDMLHAIQMGYIHGKPHTNDGIGGLALFIKKFFKVTDTELEWTIPPSMTMFMNQGRFDIKPAVGSAVPSTSTEK</sequence>
<dbReference type="Proteomes" id="UP000176501">
    <property type="component" value="Unassembled WGS sequence"/>
</dbReference>
<proteinExistence type="predicted"/>
<dbReference type="EMBL" id="MGFE01000019">
    <property type="protein sequence ID" value="OGL98563.1"/>
    <property type="molecule type" value="Genomic_DNA"/>
</dbReference>
<name>A0A1F7W6Y7_9BACT</name>
<gene>
    <name evidence="1" type="ORF">A2304_04320</name>
</gene>
<dbReference type="AlphaFoldDB" id="A0A1F7W6Y7"/>
<evidence type="ECO:0000313" key="2">
    <source>
        <dbReference type="Proteomes" id="UP000176501"/>
    </source>
</evidence>
<comment type="caution">
    <text evidence="1">The sequence shown here is derived from an EMBL/GenBank/DDBJ whole genome shotgun (WGS) entry which is preliminary data.</text>
</comment>
<reference evidence="1 2" key="1">
    <citation type="journal article" date="2016" name="Nat. Commun.">
        <title>Thousands of microbial genomes shed light on interconnected biogeochemical processes in an aquifer system.</title>
        <authorList>
            <person name="Anantharaman K."/>
            <person name="Brown C.T."/>
            <person name="Hug L.A."/>
            <person name="Sharon I."/>
            <person name="Castelle C.J."/>
            <person name="Probst A.J."/>
            <person name="Thomas B.C."/>
            <person name="Singh A."/>
            <person name="Wilkins M.J."/>
            <person name="Karaoz U."/>
            <person name="Brodie E.L."/>
            <person name="Williams K.H."/>
            <person name="Hubbard S.S."/>
            <person name="Banfield J.F."/>
        </authorList>
    </citation>
    <scope>NUCLEOTIDE SEQUENCE [LARGE SCALE GENOMIC DNA]</scope>
</reference>